<feature type="region of interest" description="Disordered" evidence="1">
    <location>
        <begin position="1"/>
        <end position="60"/>
    </location>
</feature>
<comment type="caution">
    <text evidence="2">The sequence shown here is derived from an EMBL/GenBank/DDBJ whole genome shotgun (WGS) entry which is preliminary data.</text>
</comment>
<feature type="region of interest" description="Disordered" evidence="1">
    <location>
        <begin position="154"/>
        <end position="190"/>
    </location>
</feature>
<evidence type="ECO:0000256" key="1">
    <source>
        <dbReference type="SAM" id="MobiDB-lite"/>
    </source>
</evidence>
<dbReference type="OrthoDB" id="1748060at2759"/>
<dbReference type="PANTHER" id="PTHR45786:SF74">
    <property type="entry name" value="ATP-DEPENDENT DNA HELICASE"/>
    <property type="match status" value="1"/>
</dbReference>
<sequence length="314" mass="36309">MEPKNDFDVSLPEETFTTDTRTNNVWHTSETLPFHSSVNGGRPTSHSKHGSRKRPTDEPYALAFPNDKKQKSCLNDKGKSICFDPPITEYNNYSYTPQDIGVSTSSDMQIPIQPHVQEDVKDSRQTRDQSIMNKGIGKKGRIQEHQPLTTMTPTYTTDRKRQRRNKDSVSHEEIHRTKRLHTSNSMNNHPTTLNSEVRNLIQILDEHNELVQVFKTARDKFNEANVPEFKIQLYNVVGAREYHLPSSNTFGAIVFQPDANSKTDYDIIIEYKDRQPKRINKLHSSYMSLQFPLLVVYGQPGYNTKMTFKVWYSL</sequence>
<dbReference type="PANTHER" id="PTHR45786">
    <property type="entry name" value="DNA BINDING PROTEIN-LIKE"/>
    <property type="match status" value="1"/>
</dbReference>
<dbReference type="Proteomes" id="UP000245207">
    <property type="component" value="Unassembled WGS sequence"/>
</dbReference>
<feature type="compositionally biased region" description="Basic and acidic residues" evidence="1">
    <location>
        <begin position="165"/>
        <end position="175"/>
    </location>
</feature>
<proteinExistence type="predicted"/>
<organism evidence="2 3">
    <name type="scientific">Artemisia annua</name>
    <name type="common">Sweet wormwood</name>
    <dbReference type="NCBI Taxonomy" id="35608"/>
    <lineage>
        <taxon>Eukaryota</taxon>
        <taxon>Viridiplantae</taxon>
        <taxon>Streptophyta</taxon>
        <taxon>Embryophyta</taxon>
        <taxon>Tracheophyta</taxon>
        <taxon>Spermatophyta</taxon>
        <taxon>Magnoliopsida</taxon>
        <taxon>eudicotyledons</taxon>
        <taxon>Gunneridae</taxon>
        <taxon>Pentapetalae</taxon>
        <taxon>asterids</taxon>
        <taxon>campanulids</taxon>
        <taxon>Asterales</taxon>
        <taxon>Asteraceae</taxon>
        <taxon>Asteroideae</taxon>
        <taxon>Anthemideae</taxon>
        <taxon>Artemisiinae</taxon>
        <taxon>Artemisia</taxon>
    </lineage>
</organism>
<gene>
    <name evidence="2" type="ORF">CTI12_AA566700</name>
</gene>
<dbReference type="EMBL" id="PKPP01014143">
    <property type="protein sequence ID" value="PWA40007.1"/>
    <property type="molecule type" value="Genomic_DNA"/>
</dbReference>
<keyword evidence="3" id="KW-1185">Reference proteome</keyword>
<evidence type="ECO:0000313" key="2">
    <source>
        <dbReference type="EMBL" id="PWA40007.1"/>
    </source>
</evidence>
<feature type="compositionally biased region" description="Polar residues" evidence="1">
    <location>
        <begin position="15"/>
        <end position="44"/>
    </location>
</feature>
<reference evidence="2 3" key="1">
    <citation type="journal article" date="2018" name="Mol. Plant">
        <title>The genome of Artemisia annua provides insight into the evolution of Asteraceae family and artemisinin biosynthesis.</title>
        <authorList>
            <person name="Shen Q."/>
            <person name="Zhang L."/>
            <person name="Liao Z."/>
            <person name="Wang S."/>
            <person name="Yan T."/>
            <person name="Shi P."/>
            <person name="Liu M."/>
            <person name="Fu X."/>
            <person name="Pan Q."/>
            <person name="Wang Y."/>
            <person name="Lv Z."/>
            <person name="Lu X."/>
            <person name="Zhang F."/>
            <person name="Jiang W."/>
            <person name="Ma Y."/>
            <person name="Chen M."/>
            <person name="Hao X."/>
            <person name="Li L."/>
            <person name="Tang Y."/>
            <person name="Lv G."/>
            <person name="Zhou Y."/>
            <person name="Sun X."/>
            <person name="Brodelius P.E."/>
            <person name="Rose J.K.C."/>
            <person name="Tang K."/>
        </authorList>
    </citation>
    <scope>NUCLEOTIDE SEQUENCE [LARGE SCALE GENOMIC DNA]</scope>
    <source>
        <strain evidence="3">cv. Huhao1</strain>
        <tissue evidence="2">Leaf</tissue>
    </source>
</reference>
<dbReference type="AlphaFoldDB" id="A0A2U1KTE9"/>
<evidence type="ECO:0008006" key="4">
    <source>
        <dbReference type="Google" id="ProtNLM"/>
    </source>
</evidence>
<accession>A0A2U1KTE9</accession>
<name>A0A2U1KTE9_ARTAN</name>
<evidence type="ECO:0000313" key="3">
    <source>
        <dbReference type="Proteomes" id="UP000245207"/>
    </source>
</evidence>
<protein>
    <recommendedName>
        <fullName evidence="4">Helitron helicase-like domain-containing protein</fullName>
    </recommendedName>
</protein>